<accession>A0ABT9NRJ5</accession>
<dbReference type="Gene3D" id="3.40.190.10">
    <property type="entry name" value="Periplasmic binding protein-like II"/>
    <property type="match status" value="4"/>
</dbReference>
<evidence type="ECO:0000256" key="4">
    <source>
        <dbReference type="ARBA" id="ARBA00023163"/>
    </source>
</evidence>
<reference evidence="6 7" key="1">
    <citation type="submission" date="2023-07" db="EMBL/GenBank/DDBJ databases">
        <title>Sequencing the genomes of 1000 actinobacteria strains.</title>
        <authorList>
            <person name="Klenk H.-P."/>
        </authorList>
    </citation>
    <scope>NUCLEOTIDE SEQUENCE [LARGE SCALE GENOMIC DNA]</scope>
    <source>
        <strain evidence="6 7">GD13</strain>
    </source>
</reference>
<feature type="domain" description="LysR substrate-binding" evidence="5">
    <location>
        <begin position="33"/>
        <end position="113"/>
    </location>
</feature>
<protein>
    <recommendedName>
        <fullName evidence="5">LysR substrate-binding domain-containing protein</fullName>
    </recommendedName>
</protein>
<evidence type="ECO:0000313" key="7">
    <source>
        <dbReference type="Proteomes" id="UP001240447"/>
    </source>
</evidence>
<dbReference type="Proteomes" id="UP001240447">
    <property type="component" value="Unassembled WGS sequence"/>
</dbReference>
<dbReference type="EMBL" id="JAUSQM010000001">
    <property type="protein sequence ID" value="MDP9823042.1"/>
    <property type="molecule type" value="Genomic_DNA"/>
</dbReference>
<sequence>MPDPAVPSPTFPLGLVPGVVARRWTKVWAERVRRPALEVVPVEEHEQVAALAEGRIRMCVARLPLLAAGGLGPEGLHVVRMYDERQVVLAPRDHVLAALDDHEAVALDDVREELLTEDDLAPTLPSRDRAALVAGGQGLLVVPQSVARAHQRKDLIWRPVDEVDPTTVALVWPRADDDALCQEMVGIVKGRTARSSR</sequence>
<dbReference type="PANTHER" id="PTHR30346">
    <property type="entry name" value="TRANSCRIPTIONAL DUAL REGULATOR HCAR-RELATED"/>
    <property type="match status" value="1"/>
</dbReference>
<keyword evidence="4" id="KW-0804">Transcription</keyword>
<dbReference type="InterPro" id="IPR005119">
    <property type="entry name" value="LysR_subst-bd"/>
</dbReference>
<evidence type="ECO:0000259" key="5">
    <source>
        <dbReference type="Pfam" id="PF03466"/>
    </source>
</evidence>
<evidence type="ECO:0000256" key="2">
    <source>
        <dbReference type="ARBA" id="ARBA00023015"/>
    </source>
</evidence>
<proteinExistence type="inferred from homology"/>
<evidence type="ECO:0000313" key="6">
    <source>
        <dbReference type="EMBL" id="MDP9823042.1"/>
    </source>
</evidence>
<evidence type="ECO:0000256" key="1">
    <source>
        <dbReference type="ARBA" id="ARBA00009437"/>
    </source>
</evidence>
<keyword evidence="7" id="KW-1185">Reference proteome</keyword>
<evidence type="ECO:0000256" key="3">
    <source>
        <dbReference type="ARBA" id="ARBA00023125"/>
    </source>
</evidence>
<keyword evidence="2" id="KW-0805">Transcription regulation</keyword>
<dbReference type="Pfam" id="PF03466">
    <property type="entry name" value="LysR_substrate"/>
    <property type="match status" value="1"/>
</dbReference>
<organism evidence="6 7">
    <name type="scientific">Nocardioides massiliensis</name>
    <dbReference type="NCBI Taxonomy" id="1325935"/>
    <lineage>
        <taxon>Bacteria</taxon>
        <taxon>Bacillati</taxon>
        <taxon>Actinomycetota</taxon>
        <taxon>Actinomycetes</taxon>
        <taxon>Propionibacteriales</taxon>
        <taxon>Nocardioidaceae</taxon>
        <taxon>Nocardioides</taxon>
    </lineage>
</organism>
<dbReference type="PANTHER" id="PTHR30346:SF0">
    <property type="entry name" value="HCA OPERON TRANSCRIPTIONAL ACTIVATOR HCAR"/>
    <property type="match status" value="1"/>
</dbReference>
<keyword evidence="3" id="KW-0238">DNA-binding</keyword>
<gene>
    <name evidence="6" type="ORF">J2S59_002851</name>
</gene>
<dbReference type="RefSeq" id="WP_181641656.1">
    <property type="nucleotide sequence ID" value="NZ_CCXJ01000142.1"/>
</dbReference>
<comment type="similarity">
    <text evidence="1">Belongs to the LysR transcriptional regulatory family.</text>
</comment>
<name>A0ABT9NRJ5_9ACTN</name>
<dbReference type="SUPFAM" id="SSF53850">
    <property type="entry name" value="Periplasmic binding protein-like II"/>
    <property type="match status" value="1"/>
</dbReference>
<comment type="caution">
    <text evidence="6">The sequence shown here is derived from an EMBL/GenBank/DDBJ whole genome shotgun (WGS) entry which is preliminary data.</text>
</comment>